<keyword evidence="18" id="KW-0675">Receptor</keyword>
<dbReference type="Pfam" id="PF00072">
    <property type="entry name" value="Response_reg"/>
    <property type="match status" value="1"/>
</dbReference>
<evidence type="ECO:0000256" key="22">
    <source>
        <dbReference type="ARBA" id="ARBA00070152"/>
    </source>
</evidence>
<dbReference type="Pfam" id="PF01590">
    <property type="entry name" value="GAF"/>
    <property type="match status" value="1"/>
</dbReference>
<evidence type="ECO:0000256" key="23">
    <source>
        <dbReference type="PROSITE-ProRule" id="PRU00110"/>
    </source>
</evidence>
<accession>A0A840G5C1</accession>
<dbReference type="Gene3D" id="3.30.450.270">
    <property type="match status" value="1"/>
</dbReference>
<dbReference type="CDD" id="cd17546">
    <property type="entry name" value="REC_hyHK_CKI1_RcsC-like"/>
    <property type="match status" value="1"/>
</dbReference>
<dbReference type="CDD" id="cd00082">
    <property type="entry name" value="HisKA"/>
    <property type="match status" value="1"/>
</dbReference>
<feature type="domain" description="Response regulatory" evidence="28">
    <location>
        <begin position="890"/>
        <end position="1008"/>
    </location>
</feature>
<dbReference type="GO" id="GO:0009881">
    <property type="term" value="F:photoreceptor activity"/>
    <property type="evidence" value="ECO:0007669"/>
    <property type="project" value="UniProtKB-KW"/>
</dbReference>
<dbReference type="SUPFAM" id="SSF52172">
    <property type="entry name" value="CheY-like"/>
    <property type="match status" value="2"/>
</dbReference>
<keyword evidence="31" id="KW-1185">Reference proteome</keyword>
<evidence type="ECO:0000256" key="10">
    <source>
        <dbReference type="ARBA" id="ARBA00022692"/>
    </source>
</evidence>
<keyword evidence="12 30" id="KW-0418">Kinase</keyword>
<keyword evidence="11" id="KW-0547">Nucleotide-binding</keyword>
<keyword evidence="14" id="KW-1133">Transmembrane helix</keyword>
<feature type="compositionally biased region" description="Low complexity" evidence="25">
    <location>
        <begin position="1222"/>
        <end position="1233"/>
    </location>
</feature>
<evidence type="ECO:0000256" key="8">
    <source>
        <dbReference type="ARBA" id="ARBA00022606"/>
    </source>
</evidence>
<dbReference type="SMART" id="SM00387">
    <property type="entry name" value="HATPase_c"/>
    <property type="match status" value="1"/>
</dbReference>
<evidence type="ECO:0000256" key="16">
    <source>
        <dbReference type="ARBA" id="ARBA00023012"/>
    </source>
</evidence>
<evidence type="ECO:0000259" key="29">
    <source>
        <dbReference type="PROSITE" id="PS50894"/>
    </source>
</evidence>
<keyword evidence="7 24" id="KW-0597">Phosphoprotein</keyword>
<dbReference type="InterPro" id="IPR036641">
    <property type="entry name" value="HPT_dom_sf"/>
</dbReference>
<evidence type="ECO:0000256" key="21">
    <source>
        <dbReference type="ARBA" id="ARBA00068150"/>
    </source>
</evidence>
<dbReference type="InterPro" id="IPR001789">
    <property type="entry name" value="Sig_transdc_resp-reg_receiver"/>
</dbReference>
<feature type="domain" description="Histidine kinase" evidence="27">
    <location>
        <begin position="514"/>
        <end position="736"/>
    </location>
</feature>
<dbReference type="InterPro" id="IPR036097">
    <property type="entry name" value="HisK_dim/P_sf"/>
</dbReference>
<evidence type="ECO:0000313" key="30">
    <source>
        <dbReference type="EMBL" id="MBB4246190.1"/>
    </source>
</evidence>
<dbReference type="GO" id="GO:0005886">
    <property type="term" value="C:plasma membrane"/>
    <property type="evidence" value="ECO:0007669"/>
    <property type="project" value="UniProtKB-SubCell"/>
</dbReference>
<evidence type="ECO:0000256" key="4">
    <source>
        <dbReference type="ARBA" id="ARBA00012438"/>
    </source>
</evidence>
<dbReference type="InterPro" id="IPR003661">
    <property type="entry name" value="HisK_dim/P_dom"/>
</dbReference>
<dbReference type="EC" id="2.7.13.3" evidence="4"/>
<dbReference type="PROSITE" id="PS50109">
    <property type="entry name" value="HIS_KIN"/>
    <property type="match status" value="1"/>
</dbReference>
<dbReference type="SMART" id="SM00065">
    <property type="entry name" value="GAF"/>
    <property type="match status" value="1"/>
</dbReference>
<dbReference type="Pfam" id="PF02518">
    <property type="entry name" value="HATPase_c"/>
    <property type="match status" value="1"/>
</dbReference>
<dbReference type="InterPro" id="IPR016132">
    <property type="entry name" value="Phyto_chromo_attachment"/>
</dbReference>
<feature type="modified residue" description="Phosphohistidine" evidence="23">
    <location>
        <position position="1091"/>
    </location>
</feature>
<dbReference type="GO" id="GO:0000155">
    <property type="term" value="F:phosphorelay sensor kinase activity"/>
    <property type="evidence" value="ECO:0007669"/>
    <property type="project" value="InterPro"/>
</dbReference>
<protein>
    <recommendedName>
        <fullName evidence="21">Sensory/regulatory protein RpfC</fullName>
        <ecNumber evidence="4">2.7.13.3</ecNumber>
    </recommendedName>
    <alternativeName>
        <fullName evidence="22">Virulence sensor protein BvgS</fullName>
    </alternativeName>
</protein>
<feature type="domain" description="Phytochrome chromophore attachment site" evidence="26">
    <location>
        <begin position="123"/>
        <end position="275"/>
    </location>
</feature>
<dbReference type="Gene3D" id="3.30.565.10">
    <property type="entry name" value="Histidine kinase-like ATPase, C-terminal domain"/>
    <property type="match status" value="1"/>
</dbReference>
<dbReference type="EMBL" id="JACIGE010000002">
    <property type="protein sequence ID" value="MBB4246190.1"/>
    <property type="molecule type" value="Genomic_DNA"/>
</dbReference>
<evidence type="ECO:0000256" key="7">
    <source>
        <dbReference type="ARBA" id="ARBA00022553"/>
    </source>
</evidence>
<feature type="region of interest" description="Disordered" evidence="25">
    <location>
        <begin position="1015"/>
        <end position="1041"/>
    </location>
</feature>
<evidence type="ECO:0000256" key="1">
    <source>
        <dbReference type="ARBA" id="ARBA00000085"/>
    </source>
</evidence>
<dbReference type="SMART" id="SM00388">
    <property type="entry name" value="HisKA"/>
    <property type="match status" value="1"/>
</dbReference>
<dbReference type="PANTHER" id="PTHR45339">
    <property type="entry name" value="HYBRID SIGNAL TRANSDUCTION HISTIDINE KINASE J"/>
    <property type="match status" value="1"/>
</dbReference>
<comment type="subunit">
    <text evidence="20">At low DSF concentrations, interacts with RpfF.</text>
</comment>
<comment type="caution">
    <text evidence="30">The sequence shown here is derived from an EMBL/GenBank/DDBJ whole genome shotgun (WGS) entry which is preliminary data.</text>
</comment>
<evidence type="ECO:0000256" key="20">
    <source>
        <dbReference type="ARBA" id="ARBA00064003"/>
    </source>
</evidence>
<reference evidence="30 31" key="1">
    <citation type="submission" date="2020-08" db="EMBL/GenBank/DDBJ databases">
        <title>Genome sequencing of Purple Non-Sulfur Bacteria from various extreme environments.</title>
        <authorList>
            <person name="Mayer M."/>
        </authorList>
    </citation>
    <scope>NUCLEOTIDE SEQUENCE [LARGE SCALE GENOMIC DNA]</scope>
    <source>
        <strain evidence="30 31">2761</strain>
    </source>
</reference>
<dbReference type="SMART" id="SM00448">
    <property type="entry name" value="REC"/>
    <property type="match status" value="2"/>
</dbReference>
<dbReference type="InterPro" id="IPR013654">
    <property type="entry name" value="PAS_2"/>
</dbReference>
<evidence type="ECO:0000256" key="17">
    <source>
        <dbReference type="ARBA" id="ARBA00023136"/>
    </source>
</evidence>
<dbReference type="Pfam" id="PF00360">
    <property type="entry name" value="PHY"/>
    <property type="match status" value="1"/>
</dbReference>
<comment type="function">
    <text evidence="19">Member of the two-component regulatory system BvgS/BvgA. Phosphorylates BvgA via a four-step phosphorelay in response to environmental signals.</text>
</comment>
<keyword evidence="15" id="KW-0157">Chromophore</keyword>
<dbReference type="SUPFAM" id="SSF47226">
    <property type="entry name" value="Histidine-containing phosphotransfer domain, HPT domain"/>
    <property type="match status" value="1"/>
</dbReference>
<dbReference type="PRINTS" id="PR00344">
    <property type="entry name" value="BCTRLSENSOR"/>
</dbReference>
<evidence type="ECO:0000256" key="15">
    <source>
        <dbReference type="ARBA" id="ARBA00022991"/>
    </source>
</evidence>
<feature type="modified residue" description="4-aspartylphosphate" evidence="24">
    <location>
        <position position="804"/>
    </location>
</feature>
<dbReference type="SUPFAM" id="SSF47384">
    <property type="entry name" value="Homodimeric domain of signal transducing histidine kinase"/>
    <property type="match status" value="1"/>
</dbReference>
<dbReference type="Pfam" id="PF00512">
    <property type="entry name" value="HisKA"/>
    <property type="match status" value="1"/>
</dbReference>
<dbReference type="Gene3D" id="1.20.120.160">
    <property type="entry name" value="HPT domain"/>
    <property type="match status" value="1"/>
</dbReference>
<proteinExistence type="inferred from homology"/>
<evidence type="ECO:0000256" key="6">
    <source>
        <dbReference type="ARBA" id="ARBA00022543"/>
    </source>
</evidence>
<dbReference type="Pfam" id="PF01627">
    <property type="entry name" value="Hpt"/>
    <property type="match status" value="1"/>
</dbReference>
<dbReference type="InterPro" id="IPR036890">
    <property type="entry name" value="HATPase_C_sf"/>
</dbReference>
<feature type="domain" description="Response regulatory" evidence="28">
    <location>
        <begin position="752"/>
        <end position="867"/>
    </location>
</feature>
<evidence type="ECO:0000256" key="9">
    <source>
        <dbReference type="ARBA" id="ARBA00022679"/>
    </source>
</evidence>
<evidence type="ECO:0000256" key="11">
    <source>
        <dbReference type="ARBA" id="ARBA00022741"/>
    </source>
</evidence>
<keyword evidence="9" id="KW-0808">Transferase</keyword>
<dbReference type="FunFam" id="1.10.287.130:FF:000002">
    <property type="entry name" value="Two-component osmosensing histidine kinase"/>
    <property type="match status" value="1"/>
</dbReference>
<dbReference type="Proteomes" id="UP000587070">
    <property type="component" value="Unassembled WGS sequence"/>
</dbReference>
<dbReference type="GO" id="GO:0006355">
    <property type="term" value="P:regulation of DNA-templated transcription"/>
    <property type="evidence" value="ECO:0007669"/>
    <property type="project" value="InterPro"/>
</dbReference>
<evidence type="ECO:0000259" key="28">
    <source>
        <dbReference type="PROSITE" id="PS50110"/>
    </source>
</evidence>
<dbReference type="GO" id="GO:0005524">
    <property type="term" value="F:ATP binding"/>
    <property type="evidence" value="ECO:0007669"/>
    <property type="project" value="UniProtKB-KW"/>
</dbReference>
<dbReference type="AlphaFoldDB" id="A0A840G5C1"/>
<dbReference type="RefSeq" id="WP_184414905.1">
    <property type="nucleotide sequence ID" value="NZ_JACIGE010000002.1"/>
</dbReference>
<name>A0A840G5C1_RHOTE</name>
<keyword evidence="17" id="KW-0472">Membrane</keyword>
<dbReference type="Gene3D" id="1.10.287.130">
    <property type="match status" value="1"/>
</dbReference>
<dbReference type="SUPFAM" id="SSF55785">
    <property type="entry name" value="PYP-like sensor domain (PAS domain)"/>
    <property type="match status" value="1"/>
</dbReference>
<keyword evidence="6" id="KW-0600">Photoreceptor protein</keyword>
<dbReference type="InterPro" id="IPR003594">
    <property type="entry name" value="HATPase_dom"/>
</dbReference>
<dbReference type="GO" id="GO:0009584">
    <property type="term" value="P:detection of visible light"/>
    <property type="evidence" value="ECO:0007669"/>
    <property type="project" value="InterPro"/>
</dbReference>
<feature type="domain" description="HPt" evidence="29">
    <location>
        <begin position="1052"/>
        <end position="1146"/>
    </location>
</feature>
<feature type="modified residue" description="4-aspartylphosphate" evidence="24">
    <location>
        <position position="941"/>
    </location>
</feature>
<dbReference type="InterPro" id="IPR008207">
    <property type="entry name" value="Sig_transdc_His_kin_Hpt_dom"/>
</dbReference>
<dbReference type="Gene3D" id="3.40.50.2300">
    <property type="match status" value="2"/>
</dbReference>
<evidence type="ECO:0000256" key="13">
    <source>
        <dbReference type="ARBA" id="ARBA00022840"/>
    </source>
</evidence>
<keyword evidence="5" id="KW-1003">Cell membrane</keyword>
<evidence type="ECO:0000256" key="12">
    <source>
        <dbReference type="ARBA" id="ARBA00022777"/>
    </source>
</evidence>
<dbReference type="InterPro" id="IPR029016">
    <property type="entry name" value="GAF-like_dom_sf"/>
</dbReference>
<evidence type="ECO:0000256" key="5">
    <source>
        <dbReference type="ARBA" id="ARBA00022475"/>
    </source>
</evidence>
<keyword evidence="13" id="KW-0067">ATP-binding</keyword>
<comment type="catalytic activity">
    <reaction evidence="1">
        <text>ATP + protein L-histidine = ADP + protein N-phospho-L-histidine.</text>
        <dbReference type="EC" id="2.7.13.3"/>
    </reaction>
</comment>
<dbReference type="InterPro" id="IPR035965">
    <property type="entry name" value="PAS-like_dom_sf"/>
</dbReference>
<evidence type="ECO:0000256" key="19">
    <source>
        <dbReference type="ARBA" id="ARBA00058004"/>
    </source>
</evidence>
<evidence type="ECO:0000259" key="26">
    <source>
        <dbReference type="PROSITE" id="PS50046"/>
    </source>
</evidence>
<evidence type="ECO:0000256" key="24">
    <source>
        <dbReference type="PROSITE-ProRule" id="PRU00169"/>
    </source>
</evidence>
<dbReference type="PANTHER" id="PTHR45339:SF1">
    <property type="entry name" value="HYBRID SIGNAL TRANSDUCTION HISTIDINE KINASE J"/>
    <property type="match status" value="1"/>
</dbReference>
<evidence type="ECO:0000313" key="31">
    <source>
        <dbReference type="Proteomes" id="UP000587070"/>
    </source>
</evidence>
<keyword evidence="10" id="KW-0812">Transmembrane</keyword>
<dbReference type="SUPFAM" id="SSF55874">
    <property type="entry name" value="ATPase domain of HSP90 chaperone/DNA topoisomerase II/histidine kinase"/>
    <property type="match status" value="1"/>
</dbReference>
<dbReference type="SUPFAM" id="SSF55781">
    <property type="entry name" value="GAF domain-like"/>
    <property type="match status" value="2"/>
</dbReference>
<sequence>MRTIQTLGALLALDAEGRVRVASANLGTLFGIEPADANGCAAATLFDAATLTAIRQALADPDSAHSPQSLSGRCNGRDCNIVVHRADGLQIVELLPASGAADAASNPHAALRDALRHFDKADRLGDYCDFVAAELRRLTGFDRVLVARFDNHWDCEAIAESRNAALPSLQGLRLPAASLPAPERDCLLRNPVRVLDDAEAGEVSLLPANNPLTGTALDLSLATLRSSTPKQLALLRQLGVRSSLVVSLMKGSRLWGMLVCHNASYRHVSFAQRELIAFVGKTIALKLANIEHQTTKRYMEQVREALFALSQHINDSSDIGSSLQAIADGYLRLIGVSGGVISFAGRNYMIGQTPSEAQLAELTDWLKNRHAGALVFSTDALGEQFPPANAYAAIGAGLLAIALDRNFDARILWFRAEDVRTVTWAGDPQEAPDGTANDSALTSRSEAAATANEAHRFSVWTRTLRGRSVPWRKIEIDAMKILSLSVLQILMQQVLRAKEAADLANQAKGEFLANMSHEIRTPMNAIIGLTQLCLQGTELTQRQTDYLSKSLSAAQALLRILNDILDFSKIEANKLEFEEASFNLDEMLEQVGTIAAIEARQKDLHLVIEADPELPEEVVGDPLRLQQALINLASNAIKFTEHGEVRISAESLERDEKRVRLRFAVSDTGIGMAAEQVERMFEAFTQADSSTSRRYGGTGLGLTITRRLIGMMGGSIAVQSAPGEGTTFSFALDFRVDKRTSRPPPAGLKGLRAVVADPHPQTRRMLVRQLRALGLAAREAADECSAADIAAISDPAQTDLVVIDTQLRAQRTAIERQSTRHIRRPRLLLTSSIAERTPEHESRAHADAFLHKPFTRSRLLQAVLRAMQQGSGNDERATAPGRTPNFAGAHILVAEDDELNQQVIGQLLERMGAIVHIAENGEAAITRLLAAEVDCDLLLMDIHMPQLDGYAATQKIRRHPQLSRLPIIALTANAMTADRERCLAAGMNDHLAKPVDPGALAKALARWLPARADTDAGNAGLEDDPATARQTPALPSLPGVNARDGLHRTGGDVGAYLSILHKFADHRRNTDAALLAALRSGDRAEAQRLAHALRGVAGSLGANSLQDIAHALETALGNKAPNDALFSLQDTLQRTLQPLIAAIDRLPEAPATPADQGAETTAILLANAQEQLEHLDCAVEETLNRLAQQLPGNAALARIRRLVAVYDYESALAAMADWQAEPAAGAPATSSGGQDAVAAGSKQGDHK</sequence>
<dbReference type="CDD" id="cd16922">
    <property type="entry name" value="HATPase_EvgS-ArcB-TorS-like"/>
    <property type="match status" value="1"/>
</dbReference>
<feature type="region of interest" description="Disordered" evidence="25">
    <location>
        <begin position="1222"/>
        <end position="1247"/>
    </location>
</feature>
<dbReference type="Pfam" id="PF08446">
    <property type="entry name" value="PAS_2"/>
    <property type="match status" value="1"/>
</dbReference>
<gene>
    <name evidence="30" type="ORF">GGD90_000547</name>
</gene>
<keyword evidence="16" id="KW-0902">Two-component regulatory system</keyword>
<dbReference type="PROSITE" id="PS50894">
    <property type="entry name" value="HPT"/>
    <property type="match status" value="1"/>
</dbReference>
<comment type="subcellular location">
    <subcellularLocation>
        <location evidence="2">Cell membrane</location>
        <topology evidence="2">Multi-pass membrane protein</topology>
    </subcellularLocation>
</comment>
<evidence type="ECO:0000256" key="18">
    <source>
        <dbReference type="ARBA" id="ARBA00023170"/>
    </source>
</evidence>
<dbReference type="InterPro" id="IPR043150">
    <property type="entry name" value="Phytochrome_PHY_sf"/>
</dbReference>
<dbReference type="Gene3D" id="3.30.450.20">
    <property type="entry name" value="PAS domain"/>
    <property type="match status" value="1"/>
</dbReference>
<evidence type="ECO:0000256" key="3">
    <source>
        <dbReference type="ARBA" id="ARBA00006402"/>
    </source>
</evidence>
<evidence type="ECO:0000256" key="2">
    <source>
        <dbReference type="ARBA" id="ARBA00004651"/>
    </source>
</evidence>
<evidence type="ECO:0000256" key="25">
    <source>
        <dbReference type="SAM" id="MobiDB-lite"/>
    </source>
</evidence>
<organism evidence="30 31">
    <name type="scientific">Rhodocyclus tenuis</name>
    <name type="common">Rhodospirillum tenue</name>
    <dbReference type="NCBI Taxonomy" id="1066"/>
    <lineage>
        <taxon>Bacteria</taxon>
        <taxon>Pseudomonadati</taxon>
        <taxon>Pseudomonadota</taxon>
        <taxon>Betaproteobacteria</taxon>
        <taxon>Rhodocyclales</taxon>
        <taxon>Rhodocyclaceae</taxon>
        <taxon>Rhodocyclus</taxon>
    </lineage>
</organism>
<dbReference type="PROSITE" id="PS50046">
    <property type="entry name" value="PHYTOCHROME_2"/>
    <property type="match status" value="1"/>
</dbReference>
<comment type="similarity">
    <text evidence="3">In the N-terminal section; belongs to the phytochrome family.</text>
</comment>
<dbReference type="InterPro" id="IPR004358">
    <property type="entry name" value="Sig_transdc_His_kin-like_C"/>
</dbReference>
<dbReference type="Gene3D" id="3.30.450.40">
    <property type="match status" value="1"/>
</dbReference>
<dbReference type="InterPro" id="IPR005467">
    <property type="entry name" value="His_kinase_dom"/>
</dbReference>
<dbReference type="FunFam" id="3.30.565.10:FF:000010">
    <property type="entry name" value="Sensor histidine kinase RcsC"/>
    <property type="match status" value="1"/>
</dbReference>
<dbReference type="SMART" id="SM00073">
    <property type="entry name" value="HPT"/>
    <property type="match status" value="1"/>
</dbReference>
<dbReference type="InterPro" id="IPR011006">
    <property type="entry name" value="CheY-like_superfamily"/>
</dbReference>
<evidence type="ECO:0000259" key="27">
    <source>
        <dbReference type="PROSITE" id="PS50109"/>
    </source>
</evidence>
<keyword evidence="8" id="KW-0716">Sensory transduction</keyword>
<dbReference type="PROSITE" id="PS50110">
    <property type="entry name" value="RESPONSE_REGULATORY"/>
    <property type="match status" value="2"/>
</dbReference>
<evidence type="ECO:0000256" key="14">
    <source>
        <dbReference type="ARBA" id="ARBA00022989"/>
    </source>
</evidence>
<dbReference type="InterPro" id="IPR013515">
    <property type="entry name" value="Phytochrome_cen-reg"/>
</dbReference>
<dbReference type="InterPro" id="IPR003018">
    <property type="entry name" value="GAF"/>
</dbReference>